<dbReference type="AlphaFoldDB" id="A0A859IIC1"/>
<proteinExistence type="predicted"/>
<name>A0A859IIC1_GLAPU</name>
<dbReference type="Gene3D" id="3.40.190.10">
    <property type="entry name" value="Periplasmic binding protein-like II"/>
    <property type="match status" value="2"/>
</dbReference>
<evidence type="ECO:0008006" key="3">
    <source>
        <dbReference type="Google" id="ProtNLM"/>
    </source>
</evidence>
<evidence type="ECO:0000313" key="1">
    <source>
        <dbReference type="EMBL" id="QKY73740.1"/>
    </source>
</evidence>
<reference evidence="1 2" key="1">
    <citation type="submission" date="2019-06" db="EMBL/GenBank/DDBJ databases">
        <title>Complete genome sequence of Haemophilus parasuis HPS412.</title>
        <authorList>
            <person name="Yang S."/>
            <person name="Huang C."/>
        </authorList>
    </citation>
    <scope>NUCLEOTIDE SEQUENCE [LARGE SCALE GENOMIC DNA]</scope>
    <source>
        <strain evidence="1 2">HPS412</strain>
    </source>
</reference>
<sequence length="61" mass="7225">MRQSDLAAVVPYHLVQNAHGIITKEIPFEVEGYDKVMTWHERTQYDPVQKWLREVMLQLEG</sequence>
<dbReference type="RefSeq" id="WP_149351189.1">
    <property type="nucleotide sequence ID" value="NZ_CP040243.1"/>
</dbReference>
<gene>
    <name evidence="1" type="ORF">FLK62_11355</name>
</gene>
<dbReference type="EMBL" id="CP041334">
    <property type="protein sequence ID" value="QKY73740.1"/>
    <property type="molecule type" value="Genomic_DNA"/>
</dbReference>
<evidence type="ECO:0000313" key="2">
    <source>
        <dbReference type="Proteomes" id="UP000509790"/>
    </source>
</evidence>
<dbReference type="SUPFAM" id="SSF53850">
    <property type="entry name" value="Periplasmic binding protein-like II"/>
    <property type="match status" value="1"/>
</dbReference>
<dbReference type="Proteomes" id="UP000509790">
    <property type="component" value="Chromosome"/>
</dbReference>
<accession>A0A859IIC1</accession>
<organism evidence="1 2">
    <name type="scientific">Glaesserella parasuis</name>
    <name type="common">Haemophilus parasuis</name>
    <dbReference type="NCBI Taxonomy" id="738"/>
    <lineage>
        <taxon>Bacteria</taxon>
        <taxon>Pseudomonadati</taxon>
        <taxon>Pseudomonadota</taxon>
        <taxon>Gammaproteobacteria</taxon>
        <taxon>Pasteurellales</taxon>
        <taxon>Pasteurellaceae</taxon>
        <taxon>Glaesserella</taxon>
    </lineage>
</organism>
<protein>
    <recommendedName>
        <fullName evidence="3">LysR family transcriptional regulator</fullName>
    </recommendedName>
</protein>